<feature type="domain" description="CRAL-TRIO" evidence="2">
    <location>
        <begin position="130"/>
        <end position="306"/>
    </location>
</feature>
<comment type="caution">
    <text evidence="3">The sequence shown here is derived from an EMBL/GenBank/DDBJ whole genome shotgun (WGS) entry which is preliminary data.</text>
</comment>
<dbReference type="EMBL" id="CAKOGP040000002">
    <property type="protein sequence ID" value="CAJ1925667.1"/>
    <property type="molecule type" value="Genomic_DNA"/>
</dbReference>
<gene>
    <name evidence="3" type="ORF">CYCCA115_LOCUS1160</name>
</gene>
<protein>
    <recommendedName>
        <fullName evidence="2">CRAL-TRIO domain-containing protein</fullName>
    </recommendedName>
</protein>
<dbReference type="InterPro" id="IPR001251">
    <property type="entry name" value="CRAL-TRIO_dom"/>
</dbReference>
<proteinExistence type="predicted"/>
<dbReference type="SUPFAM" id="SSF52087">
    <property type="entry name" value="CRAL/TRIO domain"/>
    <property type="match status" value="1"/>
</dbReference>
<dbReference type="Gene3D" id="3.40.525.10">
    <property type="entry name" value="CRAL-TRIO lipid binding domain"/>
    <property type="match status" value="1"/>
</dbReference>
<feature type="signal peptide" evidence="1">
    <location>
        <begin position="1"/>
        <end position="18"/>
    </location>
</feature>
<dbReference type="AlphaFoldDB" id="A0AAD2FBK0"/>
<feature type="chain" id="PRO_5042098275" description="CRAL-TRIO domain-containing protein" evidence="1">
    <location>
        <begin position="19"/>
        <end position="307"/>
    </location>
</feature>
<name>A0AAD2FBK0_9STRA</name>
<dbReference type="PROSITE" id="PS50191">
    <property type="entry name" value="CRAL_TRIO"/>
    <property type="match status" value="1"/>
</dbReference>
<evidence type="ECO:0000256" key="1">
    <source>
        <dbReference type="SAM" id="SignalP"/>
    </source>
</evidence>
<reference evidence="3" key="1">
    <citation type="submission" date="2023-08" db="EMBL/GenBank/DDBJ databases">
        <authorList>
            <person name="Audoor S."/>
            <person name="Bilcke G."/>
        </authorList>
    </citation>
    <scope>NUCLEOTIDE SEQUENCE</scope>
</reference>
<organism evidence="3 4">
    <name type="scientific">Cylindrotheca closterium</name>
    <dbReference type="NCBI Taxonomy" id="2856"/>
    <lineage>
        <taxon>Eukaryota</taxon>
        <taxon>Sar</taxon>
        <taxon>Stramenopiles</taxon>
        <taxon>Ochrophyta</taxon>
        <taxon>Bacillariophyta</taxon>
        <taxon>Bacillariophyceae</taxon>
        <taxon>Bacillariophycidae</taxon>
        <taxon>Bacillariales</taxon>
        <taxon>Bacillariaceae</taxon>
        <taxon>Cylindrotheca</taxon>
    </lineage>
</organism>
<dbReference type="Pfam" id="PF00650">
    <property type="entry name" value="CRAL_TRIO"/>
    <property type="match status" value="1"/>
</dbReference>
<evidence type="ECO:0000313" key="4">
    <source>
        <dbReference type="Proteomes" id="UP001295423"/>
    </source>
</evidence>
<evidence type="ECO:0000313" key="3">
    <source>
        <dbReference type="EMBL" id="CAJ1925667.1"/>
    </source>
</evidence>
<accession>A0AAD2FBK0</accession>
<sequence length="307" mass="33631">MMLRSLLLIATCASSANAFVPAVPNAARTLASTPLQATALETSKVDDLIQANSATIKELSKIAPDFAEIDLLRFAMGFDSKKEAADSLREAIKYRSGNGKAVVEAAQKAYAEATAEGGWNNDVVRDSAPHASVINKFITEKNIISVSTKEGNLVYIIRASLIDDKKLMQAVSVKQMEEFFMYVKEVHNLVANDRSIKSGKLSQVIFANDIKGVRKPPDSDFSKALTESSNQYSKYYPYLAGPTMITNLPFVLQAFVGLIKPLFPKAVQDRLKFVRAPVLGGIKELTPIARDPATKKAFLDEIDKLLR</sequence>
<keyword evidence="1" id="KW-0732">Signal</keyword>
<dbReference type="InterPro" id="IPR036865">
    <property type="entry name" value="CRAL-TRIO_dom_sf"/>
</dbReference>
<evidence type="ECO:0000259" key="2">
    <source>
        <dbReference type="PROSITE" id="PS50191"/>
    </source>
</evidence>
<dbReference type="Proteomes" id="UP001295423">
    <property type="component" value="Unassembled WGS sequence"/>
</dbReference>
<keyword evidence="4" id="KW-1185">Reference proteome</keyword>